<gene>
    <name evidence="1" type="ORF">METZ01_LOCUS411357</name>
</gene>
<dbReference type="EMBL" id="UINC01160070">
    <property type="protein sequence ID" value="SVD58503.1"/>
    <property type="molecule type" value="Genomic_DNA"/>
</dbReference>
<feature type="non-terminal residue" evidence="1">
    <location>
        <position position="37"/>
    </location>
</feature>
<evidence type="ECO:0000313" key="1">
    <source>
        <dbReference type="EMBL" id="SVD58503.1"/>
    </source>
</evidence>
<dbReference type="AlphaFoldDB" id="A0A382WI84"/>
<name>A0A382WI84_9ZZZZ</name>
<reference evidence="1" key="1">
    <citation type="submission" date="2018-05" db="EMBL/GenBank/DDBJ databases">
        <authorList>
            <person name="Lanie J.A."/>
            <person name="Ng W.-L."/>
            <person name="Kazmierczak K.M."/>
            <person name="Andrzejewski T.M."/>
            <person name="Davidsen T.M."/>
            <person name="Wayne K.J."/>
            <person name="Tettelin H."/>
            <person name="Glass J.I."/>
            <person name="Rusch D."/>
            <person name="Podicherti R."/>
            <person name="Tsui H.-C.T."/>
            <person name="Winkler M.E."/>
        </authorList>
    </citation>
    <scope>NUCLEOTIDE SEQUENCE</scope>
</reference>
<accession>A0A382WI84</accession>
<proteinExistence type="predicted"/>
<organism evidence="1">
    <name type="scientific">marine metagenome</name>
    <dbReference type="NCBI Taxonomy" id="408172"/>
    <lineage>
        <taxon>unclassified sequences</taxon>
        <taxon>metagenomes</taxon>
        <taxon>ecological metagenomes</taxon>
    </lineage>
</organism>
<sequence length="37" mass="3930">MSLKVGLIGCSNTALKNFIPLVTVSDFTKLGFIASRS</sequence>
<protein>
    <submittedName>
        <fullName evidence="1">Uncharacterized protein</fullName>
    </submittedName>
</protein>